<evidence type="ECO:0000313" key="1">
    <source>
        <dbReference type="EMBL" id="RMX43640.1"/>
    </source>
</evidence>
<name>A0A3M6TQH8_POCDA</name>
<sequence>MVKSPKDVWTFRHQKRRMSIKTRSQSKKESKMTATEDKFNTLLTKMDAKMDALLKAKADQESVNCGMRCLQRESMMQCWIRNQVTVLSGKLKMSAKRAMVGYFTLKYPKLDKQVMGWFPQQRDQEANEY</sequence>
<proteinExistence type="predicted"/>
<dbReference type="AlphaFoldDB" id="A0A3M6TQH8"/>
<dbReference type="EMBL" id="RCHS01003157">
    <property type="protein sequence ID" value="RMX43640.1"/>
    <property type="molecule type" value="Genomic_DNA"/>
</dbReference>
<dbReference type="Proteomes" id="UP000275408">
    <property type="component" value="Unassembled WGS sequence"/>
</dbReference>
<keyword evidence="2" id="KW-1185">Reference proteome</keyword>
<comment type="caution">
    <text evidence="1">The sequence shown here is derived from an EMBL/GenBank/DDBJ whole genome shotgun (WGS) entry which is preliminary data.</text>
</comment>
<gene>
    <name evidence="1" type="ORF">pdam_00023381</name>
</gene>
<protein>
    <submittedName>
        <fullName evidence="1">Uncharacterized protein</fullName>
    </submittedName>
</protein>
<reference evidence="1 2" key="1">
    <citation type="journal article" date="2018" name="Sci. Rep.">
        <title>Comparative analysis of the Pocillopora damicornis genome highlights role of immune system in coral evolution.</title>
        <authorList>
            <person name="Cunning R."/>
            <person name="Bay R.A."/>
            <person name="Gillette P."/>
            <person name="Baker A.C."/>
            <person name="Traylor-Knowles N."/>
        </authorList>
    </citation>
    <scope>NUCLEOTIDE SEQUENCE [LARGE SCALE GENOMIC DNA]</scope>
    <source>
        <strain evidence="1">RSMAS</strain>
        <tissue evidence="1">Whole animal</tissue>
    </source>
</reference>
<organism evidence="1 2">
    <name type="scientific">Pocillopora damicornis</name>
    <name type="common">Cauliflower coral</name>
    <name type="synonym">Millepora damicornis</name>
    <dbReference type="NCBI Taxonomy" id="46731"/>
    <lineage>
        <taxon>Eukaryota</taxon>
        <taxon>Metazoa</taxon>
        <taxon>Cnidaria</taxon>
        <taxon>Anthozoa</taxon>
        <taxon>Hexacorallia</taxon>
        <taxon>Scleractinia</taxon>
        <taxon>Astrocoeniina</taxon>
        <taxon>Pocilloporidae</taxon>
        <taxon>Pocillopora</taxon>
    </lineage>
</organism>
<accession>A0A3M6TQH8</accession>
<evidence type="ECO:0000313" key="2">
    <source>
        <dbReference type="Proteomes" id="UP000275408"/>
    </source>
</evidence>